<dbReference type="Proteomes" id="UP000694396">
    <property type="component" value="Unplaced"/>
</dbReference>
<dbReference type="InterPro" id="IPR051878">
    <property type="entry name" value="ZNRF_ubiq-protein_ligase"/>
</dbReference>
<dbReference type="GO" id="GO:0070936">
    <property type="term" value="P:protein K48-linked ubiquitination"/>
    <property type="evidence" value="ECO:0007669"/>
    <property type="project" value="TreeGrafter"/>
</dbReference>
<evidence type="ECO:0000256" key="4">
    <source>
        <dbReference type="ARBA" id="ARBA00012483"/>
    </source>
</evidence>
<keyword evidence="10" id="KW-1185">Reference proteome</keyword>
<protein>
    <recommendedName>
        <fullName evidence="4">RING-type E3 ubiquitin transferase</fullName>
        <ecNumber evidence="4">2.3.2.27</ecNumber>
    </recommendedName>
</protein>
<feature type="compositionally biased region" description="Pro residues" evidence="8">
    <location>
        <begin position="25"/>
        <end position="37"/>
    </location>
</feature>
<dbReference type="Ensembl" id="ENSCRFT00000000591.1">
    <property type="protein sequence ID" value="ENSCRFP00000000554.1"/>
    <property type="gene ID" value="ENSCRFG00000000481.1"/>
</dbReference>
<evidence type="ECO:0000313" key="9">
    <source>
        <dbReference type="Ensembl" id="ENSCRFP00000000554.1"/>
    </source>
</evidence>
<sequence length="276" mass="28084">MGGKQSTATRSRGPFPGVSTDDSAVPPPGGGGGPPPFGHYRAGGGGGAMGLRSRSVSSVAGMGMDPAAAGAVPFGLYAAAARAAGEAERAPGGGGGGPGSDSTYAHGNGFQETGGGHHRDGMLYLGARASLADALPLHIAPRWFSSHSGVRGLPVRCSSSQPQKLGKKQRKPLKARCGDLIFFFLSLFCLIKGQWKATVCFLFQASWQCCGAEEEAEEELPASLTGLGGQLGSLAGNVSRLWKGARLSPSPSWLDSSMCPGVWRGALAASRAVSLT</sequence>
<proteinExistence type="predicted"/>
<feature type="region of interest" description="Disordered" evidence="8">
    <location>
        <begin position="1"/>
        <end position="49"/>
    </location>
</feature>
<dbReference type="EC" id="2.3.2.27" evidence="4"/>
<keyword evidence="6" id="KW-0833">Ubl conjugation pathway</keyword>
<dbReference type="GO" id="GO:0005737">
    <property type="term" value="C:cytoplasm"/>
    <property type="evidence" value="ECO:0007669"/>
    <property type="project" value="TreeGrafter"/>
</dbReference>
<keyword evidence="5" id="KW-0808">Transferase</keyword>
<dbReference type="GO" id="GO:0061630">
    <property type="term" value="F:ubiquitin protein ligase activity"/>
    <property type="evidence" value="ECO:0007669"/>
    <property type="project" value="UniProtKB-EC"/>
</dbReference>
<evidence type="ECO:0000313" key="10">
    <source>
        <dbReference type="Proteomes" id="UP000694396"/>
    </source>
</evidence>
<reference evidence="9" key="1">
    <citation type="submission" date="2025-08" db="UniProtKB">
        <authorList>
            <consortium name="Ensembl"/>
        </authorList>
    </citation>
    <scope>IDENTIFICATION</scope>
</reference>
<evidence type="ECO:0000256" key="2">
    <source>
        <dbReference type="ARBA" id="ARBA00004370"/>
    </source>
</evidence>
<dbReference type="AlphaFoldDB" id="A0A8C3NPF0"/>
<dbReference type="GO" id="GO:0016020">
    <property type="term" value="C:membrane"/>
    <property type="evidence" value="ECO:0007669"/>
    <property type="project" value="UniProtKB-SubCell"/>
</dbReference>
<evidence type="ECO:0000256" key="1">
    <source>
        <dbReference type="ARBA" id="ARBA00000900"/>
    </source>
</evidence>
<name>A0A8C3NPF0_9PASS</name>
<comment type="pathway">
    <text evidence="3">Protein modification; protein ubiquitination.</text>
</comment>
<accession>A0A8C3NPF0</accession>
<dbReference type="PANTHER" id="PTHR46661:SF2">
    <property type="entry name" value="E3 UBIQUITIN-PROTEIN LIGASE ZNRF1"/>
    <property type="match status" value="1"/>
</dbReference>
<feature type="compositionally biased region" description="Polar residues" evidence="8">
    <location>
        <begin position="1"/>
        <end position="10"/>
    </location>
</feature>
<dbReference type="PANTHER" id="PTHR46661">
    <property type="entry name" value="E3 UBIQUITIN-PROTEIN LIGASE ZNRF1-LIKE PROTEIN"/>
    <property type="match status" value="1"/>
</dbReference>
<evidence type="ECO:0000256" key="6">
    <source>
        <dbReference type="ARBA" id="ARBA00022786"/>
    </source>
</evidence>
<comment type="subcellular location">
    <subcellularLocation>
        <location evidence="2">Membrane</location>
    </subcellularLocation>
</comment>
<organism evidence="9 10">
    <name type="scientific">Cyanoderma ruficeps</name>
    <name type="common">rufous-capped babbler</name>
    <dbReference type="NCBI Taxonomy" id="181631"/>
    <lineage>
        <taxon>Eukaryota</taxon>
        <taxon>Metazoa</taxon>
        <taxon>Chordata</taxon>
        <taxon>Craniata</taxon>
        <taxon>Vertebrata</taxon>
        <taxon>Euteleostomi</taxon>
        <taxon>Archelosauria</taxon>
        <taxon>Archosauria</taxon>
        <taxon>Dinosauria</taxon>
        <taxon>Saurischia</taxon>
        <taxon>Theropoda</taxon>
        <taxon>Coelurosauria</taxon>
        <taxon>Aves</taxon>
        <taxon>Neognathae</taxon>
        <taxon>Neoaves</taxon>
        <taxon>Telluraves</taxon>
        <taxon>Australaves</taxon>
        <taxon>Passeriformes</taxon>
        <taxon>Sylvioidea</taxon>
        <taxon>Timaliidae</taxon>
        <taxon>Cyanoderma</taxon>
    </lineage>
</organism>
<evidence type="ECO:0000256" key="5">
    <source>
        <dbReference type="ARBA" id="ARBA00022679"/>
    </source>
</evidence>
<evidence type="ECO:0000256" key="3">
    <source>
        <dbReference type="ARBA" id="ARBA00004906"/>
    </source>
</evidence>
<reference evidence="9" key="2">
    <citation type="submission" date="2025-09" db="UniProtKB">
        <authorList>
            <consortium name="Ensembl"/>
        </authorList>
    </citation>
    <scope>IDENTIFICATION</scope>
</reference>
<evidence type="ECO:0000256" key="7">
    <source>
        <dbReference type="ARBA" id="ARBA00023136"/>
    </source>
</evidence>
<dbReference type="GO" id="GO:0043161">
    <property type="term" value="P:proteasome-mediated ubiquitin-dependent protein catabolic process"/>
    <property type="evidence" value="ECO:0007669"/>
    <property type="project" value="TreeGrafter"/>
</dbReference>
<keyword evidence="7" id="KW-0472">Membrane</keyword>
<comment type="catalytic activity">
    <reaction evidence="1">
        <text>S-ubiquitinyl-[E2 ubiquitin-conjugating enzyme]-L-cysteine + [acceptor protein]-L-lysine = [E2 ubiquitin-conjugating enzyme]-L-cysteine + N(6)-ubiquitinyl-[acceptor protein]-L-lysine.</text>
        <dbReference type="EC" id="2.3.2.27"/>
    </reaction>
</comment>
<evidence type="ECO:0000256" key="8">
    <source>
        <dbReference type="SAM" id="MobiDB-lite"/>
    </source>
</evidence>